<dbReference type="Proteomes" id="UP000324897">
    <property type="component" value="Unassembled WGS sequence"/>
</dbReference>
<comment type="caution">
    <text evidence="1">The sequence shown here is derived from an EMBL/GenBank/DDBJ whole genome shotgun (WGS) entry which is preliminary data.</text>
</comment>
<dbReference type="Gramene" id="TVU16791">
    <property type="protein sequence ID" value="TVU16791"/>
    <property type="gene ID" value="EJB05_36946"/>
</dbReference>
<keyword evidence="2" id="KW-1185">Reference proteome</keyword>
<reference evidence="1 2" key="1">
    <citation type="journal article" date="2019" name="Sci. Rep.">
        <title>A high-quality genome of Eragrostis curvula grass provides insights into Poaceae evolution and supports new strategies to enhance forage quality.</title>
        <authorList>
            <person name="Carballo J."/>
            <person name="Santos B.A.C.M."/>
            <person name="Zappacosta D."/>
            <person name="Garbus I."/>
            <person name="Selva J.P."/>
            <person name="Gallo C.A."/>
            <person name="Diaz A."/>
            <person name="Albertini E."/>
            <person name="Caccamo M."/>
            <person name="Echenique V."/>
        </authorList>
    </citation>
    <scope>NUCLEOTIDE SEQUENCE [LARGE SCALE GENOMIC DNA]</scope>
    <source>
        <strain evidence="2">cv. Victoria</strain>
        <tissue evidence="1">Leaf</tissue>
    </source>
</reference>
<name>A0A5J9U1A0_9POAL</name>
<proteinExistence type="predicted"/>
<sequence>MMNLLILLPSSMGSQMNGFNNLYYKKENQVEKNTHQSCLLRSRSSEHPLSLASYPAMGVTPCDMTADLANQDVRDKDGRLMVTAK</sequence>
<gene>
    <name evidence="1" type="ORF">EJB05_36946</name>
</gene>
<accession>A0A5J9U1A0</accession>
<dbReference type="AlphaFoldDB" id="A0A5J9U1A0"/>
<protein>
    <submittedName>
        <fullName evidence="1">Uncharacterized protein</fullName>
    </submittedName>
</protein>
<evidence type="ECO:0000313" key="2">
    <source>
        <dbReference type="Proteomes" id="UP000324897"/>
    </source>
</evidence>
<dbReference type="EMBL" id="RWGY01000030">
    <property type="protein sequence ID" value="TVU16791.1"/>
    <property type="molecule type" value="Genomic_DNA"/>
</dbReference>
<evidence type="ECO:0000313" key="1">
    <source>
        <dbReference type="EMBL" id="TVU16791.1"/>
    </source>
</evidence>
<organism evidence="1 2">
    <name type="scientific">Eragrostis curvula</name>
    <name type="common">weeping love grass</name>
    <dbReference type="NCBI Taxonomy" id="38414"/>
    <lineage>
        <taxon>Eukaryota</taxon>
        <taxon>Viridiplantae</taxon>
        <taxon>Streptophyta</taxon>
        <taxon>Embryophyta</taxon>
        <taxon>Tracheophyta</taxon>
        <taxon>Spermatophyta</taxon>
        <taxon>Magnoliopsida</taxon>
        <taxon>Liliopsida</taxon>
        <taxon>Poales</taxon>
        <taxon>Poaceae</taxon>
        <taxon>PACMAD clade</taxon>
        <taxon>Chloridoideae</taxon>
        <taxon>Eragrostideae</taxon>
        <taxon>Eragrostidinae</taxon>
        <taxon>Eragrostis</taxon>
    </lineage>
</organism>